<dbReference type="PANTHER" id="PTHR39597:SF1">
    <property type="entry name" value="UBA DOMAIN-CONTAINING PROTEIN RUP1"/>
    <property type="match status" value="1"/>
</dbReference>
<gene>
    <name evidence="2" type="ORF">F503_02102</name>
</gene>
<dbReference type="OrthoDB" id="4489171at2759"/>
<feature type="compositionally biased region" description="Low complexity" evidence="1">
    <location>
        <begin position="921"/>
        <end position="931"/>
    </location>
</feature>
<dbReference type="InterPro" id="IPR055335">
    <property type="entry name" value="Ucp6/RUP1"/>
</dbReference>
<feature type="region of interest" description="Disordered" evidence="1">
    <location>
        <begin position="777"/>
        <end position="798"/>
    </location>
</feature>
<evidence type="ECO:0000313" key="3">
    <source>
        <dbReference type="Proteomes" id="UP000016923"/>
    </source>
</evidence>
<dbReference type="EMBL" id="KE148156">
    <property type="protein sequence ID" value="EPE05363.1"/>
    <property type="molecule type" value="Genomic_DNA"/>
</dbReference>
<dbReference type="GO" id="GO:0016579">
    <property type="term" value="P:protein deubiquitination"/>
    <property type="evidence" value="ECO:0007669"/>
    <property type="project" value="TreeGrafter"/>
</dbReference>
<dbReference type="GO" id="GO:0005634">
    <property type="term" value="C:nucleus"/>
    <property type="evidence" value="ECO:0007669"/>
    <property type="project" value="TreeGrafter"/>
</dbReference>
<feature type="compositionally biased region" description="Basic and acidic residues" evidence="1">
    <location>
        <begin position="1115"/>
        <end position="1136"/>
    </location>
</feature>
<name>S3CGF2_OPHP1</name>
<dbReference type="AlphaFoldDB" id="S3CGF2"/>
<feature type="region of interest" description="Disordered" evidence="1">
    <location>
        <begin position="93"/>
        <end position="118"/>
    </location>
</feature>
<dbReference type="VEuPathDB" id="FungiDB:F503_02102"/>
<feature type="region of interest" description="Disordered" evidence="1">
    <location>
        <begin position="894"/>
        <end position="931"/>
    </location>
</feature>
<evidence type="ECO:0000256" key="1">
    <source>
        <dbReference type="SAM" id="MobiDB-lite"/>
    </source>
</evidence>
<feature type="compositionally biased region" description="Basic and acidic residues" evidence="1">
    <location>
        <begin position="1034"/>
        <end position="1071"/>
    </location>
</feature>
<reference evidence="2 3" key="1">
    <citation type="journal article" date="2013" name="BMC Genomics">
        <title>The genome and transcriptome of the pine saprophyte Ophiostoma piceae, and a comparison with the bark beetle-associated pine pathogen Grosmannia clavigera.</title>
        <authorList>
            <person name="Haridas S."/>
            <person name="Wang Y."/>
            <person name="Lim L."/>
            <person name="Massoumi Alamouti S."/>
            <person name="Jackman S."/>
            <person name="Docking R."/>
            <person name="Robertson G."/>
            <person name="Birol I."/>
            <person name="Bohlmann J."/>
            <person name="Breuil C."/>
        </authorList>
    </citation>
    <scope>NUCLEOTIDE SEQUENCE [LARGE SCALE GENOMIC DNA]</scope>
    <source>
        <strain evidence="2 3">UAMH 11346</strain>
    </source>
</reference>
<organism evidence="2 3">
    <name type="scientific">Ophiostoma piceae (strain UAMH 11346)</name>
    <name type="common">Sap stain fungus</name>
    <dbReference type="NCBI Taxonomy" id="1262450"/>
    <lineage>
        <taxon>Eukaryota</taxon>
        <taxon>Fungi</taxon>
        <taxon>Dikarya</taxon>
        <taxon>Ascomycota</taxon>
        <taxon>Pezizomycotina</taxon>
        <taxon>Sordariomycetes</taxon>
        <taxon>Sordariomycetidae</taxon>
        <taxon>Ophiostomatales</taxon>
        <taxon>Ophiostomataceae</taxon>
        <taxon>Ophiostoma</taxon>
    </lineage>
</organism>
<dbReference type="STRING" id="1262450.S3CGF2"/>
<protein>
    <submittedName>
        <fullName evidence="2">Ubiquitin interaction domain-containing protein</fullName>
    </submittedName>
</protein>
<dbReference type="Proteomes" id="UP000016923">
    <property type="component" value="Unassembled WGS sequence"/>
</dbReference>
<sequence>MADPSDDAIRQVCEFAGLDPFADRQLVISALKANSGNVEAFRQTYAWTESSFTGDRDNTNDNPDVPSFTINATDEPNIIQGVNPSHLKNSSYDGDFPYLESASPSHPPSRATSPGPRNISGWINETNHLNFGAPSTLAQEDEDLERALAESAAMSGIHTPQETGVTGTAAVIGPSAASTSDGAAAAAAYPAIGPQRPDAANKSVEQDSAKPHFGPANRATYNTEDWAMTRIEPSSKDAKPSARIRSPNSPAFLGSIDHNYLNALLTVLHSIPAARNALLRFGGVEAHTYGNNPGWWKSTAIDPVGDLKRGPIDAGETWMNDSDEEVFYPPPSVDRDPNDKTPVATLPLGTNVARQFIEEVQRLMAFLDGTDRSYAYTETLETAHVSTMAEGEDTTRRFCSTLAYFRLADFNDALFTEVKMLRQTRDLQETLTDCYMLLDLNCNGVGAAPDESLPLTSIYHMLDQAFWTYMCADLGPQRVWEIEDYKTATVSRLAPVQTFRVNTSDTMVAPNYRNYPYSLQGVSLEASGLKEPLKTGTYARSHRIEIPETLYMDRYAEENQGWALEQQDKMRMAMLALRRIHAITCEISQSSGSAAPSNLPSNLPSQFTGPLTAAETKATARGAVTDKMSLCKKLSAVAMIKLWNCKAKILWQRSNERHTDFNSADVDAVEPETPEEQRVFGLLRAELAVAQKQMKEYHKRVGQLQAEREAIWKLLTRLRSKRTVPTKEEPLKYKYKLRGVVISSKRFYICRREQVPEDEVINLEDKVQKNEDLINLDESKDNTEEAKEANANANEEKTPPAYREQWWLVMHREESTFVQKASLEVVLSDAQTAGVQVVLTYCTDEAWTTEPEPLSDALKTFVKHDNRHFKTERETERKQALELAAVAQNMSFVENKKRQQGTPVDDYSSLLSPIKRRHQRSSSADSMASNASVRSVGSRVLSVASGNASPGGGVSLKEYEMEDMPLLSRQESAAAKANANMPVASNLSLQQAINKAELDDFNSEASSEGDGFDDGGAYKDAMMQEAVLQSIAESKAEEARRQRQTEEEANQHPAEKEKGKGKEEENEKELVNTRSSPLGKSMVDLVIGPEADAGQPAQEKTPANPSDPVMQEQVRIPKEMQYPKEKDKRQAGETERQFSTGVQLLADWDNPEGRYVPDEMDES</sequence>
<dbReference type="eggNOG" id="ENOG502S0Z0">
    <property type="taxonomic scope" value="Eukaryota"/>
</dbReference>
<dbReference type="GO" id="GO:0005829">
    <property type="term" value="C:cytosol"/>
    <property type="evidence" value="ECO:0007669"/>
    <property type="project" value="TreeGrafter"/>
</dbReference>
<accession>S3CGF2</accession>
<feature type="region of interest" description="Disordered" evidence="1">
    <location>
        <begin position="196"/>
        <end position="219"/>
    </location>
</feature>
<proteinExistence type="predicted"/>
<evidence type="ECO:0000313" key="2">
    <source>
        <dbReference type="EMBL" id="EPE05363.1"/>
    </source>
</evidence>
<dbReference type="PANTHER" id="PTHR39597">
    <property type="entry name" value="UBA DOMAIN-CONTAINING PROTEIN RUP1"/>
    <property type="match status" value="1"/>
</dbReference>
<keyword evidence="3" id="KW-1185">Reference proteome</keyword>
<feature type="region of interest" description="Disordered" evidence="1">
    <location>
        <begin position="1032"/>
        <end position="1163"/>
    </location>
</feature>
<dbReference type="HOGENOM" id="CLU_274971_0_0_1"/>